<protein>
    <submittedName>
        <fullName evidence="1">Uncharacterized protein</fullName>
    </submittedName>
</protein>
<dbReference type="Proteomes" id="UP001054945">
    <property type="component" value="Unassembled WGS sequence"/>
</dbReference>
<reference evidence="1 2" key="1">
    <citation type="submission" date="2021-06" db="EMBL/GenBank/DDBJ databases">
        <title>Caerostris extrusa draft genome.</title>
        <authorList>
            <person name="Kono N."/>
            <person name="Arakawa K."/>
        </authorList>
    </citation>
    <scope>NUCLEOTIDE SEQUENCE [LARGE SCALE GENOMIC DNA]</scope>
</reference>
<sequence>MKINLQLNTKRTQHGSNTKCNMNLKELKEALDISQNDLEETARNFYLESNLFHEDMAPDANQPAIQRVQTYREIEIMVDR</sequence>
<gene>
    <name evidence="1" type="ORF">CEXT_507601</name>
</gene>
<proteinExistence type="predicted"/>
<comment type="caution">
    <text evidence="1">The sequence shown here is derived from an EMBL/GenBank/DDBJ whole genome shotgun (WGS) entry which is preliminary data.</text>
</comment>
<evidence type="ECO:0000313" key="2">
    <source>
        <dbReference type="Proteomes" id="UP001054945"/>
    </source>
</evidence>
<keyword evidence="2" id="KW-1185">Reference proteome</keyword>
<organism evidence="1 2">
    <name type="scientific">Caerostris extrusa</name>
    <name type="common">Bark spider</name>
    <name type="synonym">Caerostris bankana</name>
    <dbReference type="NCBI Taxonomy" id="172846"/>
    <lineage>
        <taxon>Eukaryota</taxon>
        <taxon>Metazoa</taxon>
        <taxon>Ecdysozoa</taxon>
        <taxon>Arthropoda</taxon>
        <taxon>Chelicerata</taxon>
        <taxon>Arachnida</taxon>
        <taxon>Araneae</taxon>
        <taxon>Araneomorphae</taxon>
        <taxon>Entelegynae</taxon>
        <taxon>Araneoidea</taxon>
        <taxon>Araneidae</taxon>
        <taxon>Caerostris</taxon>
    </lineage>
</organism>
<name>A0AAV4P6F4_CAEEX</name>
<dbReference type="AlphaFoldDB" id="A0AAV4P6F4"/>
<evidence type="ECO:0000313" key="1">
    <source>
        <dbReference type="EMBL" id="GIX92785.1"/>
    </source>
</evidence>
<dbReference type="EMBL" id="BPLR01004160">
    <property type="protein sequence ID" value="GIX92785.1"/>
    <property type="molecule type" value="Genomic_DNA"/>
</dbReference>
<accession>A0AAV4P6F4</accession>